<sequence>MTQLRTVQRHSPLPVGLDLDQHAQSVQQYVDAGFGEVYVQPIGADQTRSSAPRPCA</sequence>
<reference evidence="1 2" key="1">
    <citation type="submission" date="2023-05" db="EMBL/GenBank/DDBJ databases">
        <title>Actinoplanes sp. NEAU-A12 genome sequencing.</title>
        <authorList>
            <person name="Wang Z.-S."/>
        </authorList>
    </citation>
    <scope>NUCLEOTIDE SEQUENCE [LARGE SCALE GENOMIC DNA]</scope>
    <source>
        <strain evidence="1 2">NEAU-A12</strain>
    </source>
</reference>
<proteinExistence type="predicted"/>
<evidence type="ECO:0000313" key="1">
    <source>
        <dbReference type="EMBL" id="MDI6104790.1"/>
    </source>
</evidence>
<protein>
    <submittedName>
        <fullName evidence="1">Uncharacterized protein</fullName>
    </submittedName>
</protein>
<dbReference type="Proteomes" id="UP001241758">
    <property type="component" value="Unassembled WGS sequence"/>
</dbReference>
<gene>
    <name evidence="1" type="ORF">QLQ12_39990</name>
</gene>
<organism evidence="1 2">
    <name type="scientific">Actinoplanes sandaracinus</name>
    <dbReference type="NCBI Taxonomy" id="3045177"/>
    <lineage>
        <taxon>Bacteria</taxon>
        <taxon>Bacillati</taxon>
        <taxon>Actinomycetota</taxon>
        <taxon>Actinomycetes</taxon>
        <taxon>Micromonosporales</taxon>
        <taxon>Micromonosporaceae</taxon>
        <taxon>Actinoplanes</taxon>
    </lineage>
</organism>
<accession>A0ABT6WYF3</accession>
<keyword evidence="2" id="KW-1185">Reference proteome</keyword>
<dbReference type="RefSeq" id="WP_282766272.1">
    <property type="nucleotide sequence ID" value="NZ_JASCTH010000037.1"/>
</dbReference>
<comment type="caution">
    <text evidence="1">The sequence shown here is derived from an EMBL/GenBank/DDBJ whole genome shotgun (WGS) entry which is preliminary data.</text>
</comment>
<evidence type="ECO:0000313" key="2">
    <source>
        <dbReference type="Proteomes" id="UP001241758"/>
    </source>
</evidence>
<name>A0ABT6WYF3_9ACTN</name>
<dbReference type="EMBL" id="JASCTH010000037">
    <property type="protein sequence ID" value="MDI6104790.1"/>
    <property type="molecule type" value="Genomic_DNA"/>
</dbReference>